<evidence type="ECO:0000256" key="1">
    <source>
        <dbReference type="SAM" id="MobiDB-lite"/>
    </source>
</evidence>
<organism evidence="2 3">
    <name type="scientific">Austropuccinia psidii MF-1</name>
    <dbReference type="NCBI Taxonomy" id="1389203"/>
    <lineage>
        <taxon>Eukaryota</taxon>
        <taxon>Fungi</taxon>
        <taxon>Dikarya</taxon>
        <taxon>Basidiomycota</taxon>
        <taxon>Pucciniomycotina</taxon>
        <taxon>Pucciniomycetes</taxon>
        <taxon>Pucciniales</taxon>
        <taxon>Sphaerophragmiaceae</taxon>
        <taxon>Austropuccinia</taxon>
    </lineage>
</organism>
<evidence type="ECO:0000313" key="2">
    <source>
        <dbReference type="EMBL" id="MBW0465125.1"/>
    </source>
</evidence>
<protein>
    <submittedName>
        <fullName evidence="2">Uncharacterized protein</fullName>
    </submittedName>
</protein>
<dbReference type="Proteomes" id="UP000765509">
    <property type="component" value="Unassembled WGS sequence"/>
</dbReference>
<keyword evidence="3" id="KW-1185">Reference proteome</keyword>
<comment type="caution">
    <text evidence="2">The sequence shown here is derived from an EMBL/GenBank/DDBJ whole genome shotgun (WGS) entry which is preliminary data.</text>
</comment>
<gene>
    <name evidence="2" type="ORF">O181_004840</name>
</gene>
<feature type="compositionally biased region" description="Polar residues" evidence="1">
    <location>
        <begin position="142"/>
        <end position="154"/>
    </location>
</feature>
<sequence>MAQKGHLGFPWAVIHSLYGLWDPLDPFWPKYNEAKKGQGDLSVGPKPQVGPPDPLKTQEKHVIASNPRGPFPSRLQPWPLAVPEARSHLHKRVPLKIRETPNFNSIGLIMQEPRMVHIWYFISLCTLFPQKSHGDTFRTKLSHSNSSPQIHHPF</sequence>
<dbReference type="AlphaFoldDB" id="A0A9Q3BH92"/>
<reference evidence="2" key="1">
    <citation type="submission" date="2021-03" db="EMBL/GenBank/DDBJ databases">
        <title>Draft genome sequence of rust myrtle Austropuccinia psidii MF-1, a brazilian biotype.</title>
        <authorList>
            <person name="Quecine M.C."/>
            <person name="Pachon D.M.R."/>
            <person name="Bonatelli M.L."/>
            <person name="Correr F.H."/>
            <person name="Franceschini L.M."/>
            <person name="Leite T.F."/>
            <person name="Margarido G.R.A."/>
            <person name="Almeida C.A."/>
            <person name="Ferrarezi J.A."/>
            <person name="Labate C.A."/>
        </authorList>
    </citation>
    <scope>NUCLEOTIDE SEQUENCE</scope>
    <source>
        <strain evidence="2">MF-1</strain>
    </source>
</reference>
<feature type="region of interest" description="Disordered" evidence="1">
    <location>
        <begin position="135"/>
        <end position="154"/>
    </location>
</feature>
<proteinExistence type="predicted"/>
<evidence type="ECO:0000313" key="3">
    <source>
        <dbReference type="Proteomes" id="UP000765509"/>
    </source>
</evidence>
<accession>A0A9Q3BH92</accession>
<name>A0A9Q3BH92_9BASI</name>
<dbReference type="EMBL" id="AVOT02000960">
    <property type="protein sequence ID" value="MBW0465125.1"/>
    <property type="molecule type" value="Genomic_DNA"/>
</dbReference>
<feature type="region of interest" description="Disordered" evidence="1">
    <location>
        <begin position="38"/>
        <end position="57"/>
    </location>
</feature>